<evidence type="ECO:0000313" key="2">
    <source>
        <dbReference type="Proteomes" id="UP001140087"/>
    </source>
</evidence>
<organism evidence="1 2">
    <name type="scientific">Coemansia helicoidea</name>
    <dbReference type="NCBI Taxonomy" id="1286919"/>
    <lineage>
        <taxon>Eukaryota</taxon>
        <taxon>Fungi</taxon>
        <taxon>Fungi incertae sedis</taxon>
        <taxon>Zoopagomycota</taxon>
        <taxon>Kickxellomycotina</taxon>
        <taxon>Kickxellomycetes</taxon>
        <taxon>Kickxellales</taxon>
        <taxon>Kickxellaceae</taxon>
        <taxon>Coemansia</taxon>
    </lineage>
</organism>
<evidence type="ECO:0000313" key="1">
    <source>
        <dbReference type="EMBL" id="KAJ2795533.1"/>
    </source>
</evidence>
<dbReference type="Proteomes" id="UP001140087">
    <property type="component" value="Unassembled WGS sequence"/>
</dbReference>
<dbReference type="EMBL" id="JANBUN010002135">
    <property type="protein sequence ID" value="KAJ2795533.1"/>
    <property type="molecule type" value="Genomic_DNA"/>
</dbReference>
<sequence>MPSAAATALAKSTLTASATATATANPFDQDTFFTDWVTPGLVSGLFVALVFVVLVAVGVSWLTSIQTPKILPSAQQHHQKKNQ</sequence>
<keyword evidence="2" id="KW-1185">Reference proteome</keyword>
<comment type="caution">
    <text evidence="1">The sequence shown here is derived from an EMBL/GenBank/DDBJ whole genome shotgun (WGS) entry which is preliminary data.</text>
</comment>
<gene>
    <name evidence="1" type="ORF">H4R21_005070</name>
</gene>
<proteinExistence type="predicted"/>
<name>A0ACC1KVS4_9FUNG</name>
<accession>A0ACC1KVS4</accession>
<protein>
    <submittedName>
        <fullName evidence="1">Uncharacterized protein</fullName>
    </submittedName>
</protein>
<reference evidence="1" key="1">
    <citation type="submission" date="2022-07" db="EMBL/GenBank/DDBJ databases">
        <title>Phylogenomic reconstructions and comparative analyses of Kickxellomycotina fungi.</title>
        <authorList>
            <person name="Reynolds N.K."/>
            <person name="Stajich J.E."/>
            <person name="Barry K."/>
            <person name="Grigoriev I.V."/>
            <person name="Crous P."/>
            <person name="Smith M.E."/>
        </authorList>
    </citation>
    <scope>NUCLEOTIDE SEQUENCE</scope>
    <source>
        <strain evidence="1">BCRC 34780</strain>
    </source>
</reference>